<dbReference type="AlphaFoldDB" id="A0A0D9XIF9"/>
<dbReference type="HOGENOM" id="CLU_087421_0_0_1"/>
<dbReference type="InterPro" id="IPR038765">
    <property type="entry name" value="Papain-like_cys_pep_sf"/>
</dbReference>
<dbReference type="SUPFAM" id="SSF54001">
    <property type="entry name" value="Cysteine proteinases"/>
    <property type="match status" value="1"/>
</dbReference>
<proteinExistence type="predicted"/>
<dbReference type="Proteomes" id="UP000032180">
    <property type="component" value="Chromosome 10"/>
</dbReference>
<evidence type="ECO:0008006" key="4">
    <source>
        <dbReference type="Google" id="ProtNLM"/>
    </source>
</evidence>
<evidence type="ECO:0000256" key="1">
    <source>
        <dbReference type="SAM" id="Phobius"/>
    </source>
</evidence>
<keyword evidence="1" id="KW-0812">Transmembrane</keyword>
<dbReference type="EnsemblPlants" id="LPERR10G03680.1">
    <property type="protein sequence ID" value="LPERR10G03680.1"/>
    <property type="gene ID" value="LPERR10G03680"/>
</dbReference>
<reference evidence="2 3" key="1">
    <citation type="submission" date="2012-08" db="EMBL/GenBank/DDBJ databases">
        <title>Oryza genome evolution.</title>
        <authorList>
            <person name="Wing R.A."/>
        </authorList>
    </citation>
    <scope>NUCLEOTIDE SEQUENCE</scope>
</reference>
<keyword evidence="1" id="KW-0472">Membrane</keyword>
<evidence type="ECO:0000313" key="2">
    <source>
        <dbReference type="EnsemblPlants" id="LPERR10G03680.1"/>
    </source>
</evidence>
<feature type="transmembrane region" description="Helical" evidence="1">
    <location>
        <begin position="43"/>
        <end position="61"/>
    </location>
</feature>
<evidence type="ECO:0000313" key="3">
    <source>
        <dbReference type="Proteomes" id="UP000032180"/>
    </source>
</evidence>
<dbReference type="Gramene" id="LPERR10G03680.1">
    <property type="protein sequence ID" value="LPERR10G03680.1"/>
    <property type="gene ID" value="LPERR10G03680"/>
</dbReference>
<reference evidence="2" key="3">
    <citation type="submission" date="2015-04" db="UniProtKB">
        <authorList>
            <consortium name="EnsemblPlants"/>
        </authorList>
    </citation>
    <scope>IDENTIFICATION</scope>
</reference>
<reference evidence="3" key="2">
    <citation type="submission" date="2013-12" db="EMBL/GenBank/DDBJ databases">
        <authorList>
            <person name="Yu Y."/>
            <person name="Lee S."/>
            <person name="de Baynast K."/>
            <person name="Wissotski M."/>
            <person name="Liu L."/>
            <person name="Talag J."/>
            <person name="Goicoechea J."/>
            <person name="Angelova A."/>
            <person name="Jetty R."/>
            <person name="Kudrna D."/>
            <person name="Golser W."/>
            <person name="Rivera L."/>
            <person name="Zhang J."/>
            <person name="Wing R."/>
        </authorList>
    </citation>
    <scope>NUCLEOTIDE SEQUENCE</scope>
</reference>
<keyword evidence="1" id="KW-1133">Transmembrane helix</keyword>
<sequence length="207" mass="24389">MKASAEGKDTIGAKIRTMDYFTRQDHFIWIPFKDVFNFYQLDGLDVSMLTVWVISLIVYVIKMQRAIKNGNKDIGFMDPRQINTLMVQHQGKNVEDNIVHFLVQHHFRKWIFLPYNHSMTHSTLLVFDSMDKEPKFFTEINEIIDRNIVDKQEIGTNLCAYFVCDYLHNLTPAHVFHDFRYMDLTGKKPRGDMIRAVQEQLIGIINE</sequence>
<organism evidence="2 3">
    <name type="scientific">Leersia perrieri</name>
    <dbReference type="NCBI Taxonomy" id="77586"/>
    <lineage>
        <taxon>Eukaryota</taxon>
        <taxon>Viridiplantae</taxon>
        <taxon>Streptophyta</taxon>
        <taxon>Embryophyta</taxon>
        <taxon>Tracheophyta</taxon>
        <taxon>Spermatophyta</taxon>
        <taxon>Magnoliopsida</taxon>
        <taxon>Liliopsida</taxon>
        <taxon>Poales</taxon>
        <taxon>Poaceae</taxon>
        <taxon>BOP clade</taxon>
        <taxon>Oryzoideae</taxon>
        <taxon>Oryzeae</taxon>
        <taxon>Oryzinae</taxon>
        <taxon>Leersia</taxon>
    </lineage>
</organism>
<accession>A0A0D9XIF9</accession>
<protein>
    <recommendedName>
        <fullName evidence="4">Ubiquitin-like protease family profile domain-containing protein</fullName>
    </recommendedName>
</protein>
<keyword evidence="3" id="KW-1185">Reference proteome</keyword>
<name>A0A0D9XIF9_9ORYZ</name>